<feature type="compositionally biased region" description="Basic and acidic residues" evidence="5">
    <location>
        <begin position="510"/>
        <end position="519"/>
    </location>
</feature>
<dbReference type="InterPro" id="IPR042267">
    <property type="entry name" value="VTC_sf"/>
</dbReference>
<dbReference type="STRING" id="4829.A0A163MJA8"/>
<evidence type="ECO:0000259" key="7">
    <source>
        <dbReference type="Pfam" id="PF09359"/>
    </source>
</evidence>
<dbReference type="Pfam" id="PF09359">
    <property type="entry name" value="VTC"/>
    <property type="match status" value="1"/>
</dbReference>
<keyword evidence="2 6" id="KW-0812">Transmembrane</keyword>
<feature type="compositionally biased region" description="Low complexity" evidence="5">
    <location>
        <begin position="581"/>
        <end position="594"/>
    </location>
</feature>
<evidence type="ECO:0000313" key="9">
    <source>
        <dbReference type="Proteomes" id="UP000078561"/>
    </source>
</evidence>
<comment type="subcellular location">
    <subcellularLocation>
        <location evidence="1">Endomembrane system</location>
        <topology evidence="1">Multi-pass membrane protein</topology>
    </subcellularLocation>
</comment>
<accession>A0A163MJA8</accession>
<dbReference type="AlphaFoldDB" id="A0A163MJA8"/>
<feature type="region of interest" description="Disordered" evidence="5">
    <location>
        <begin position="863"/>
        <end position="923"/>
    </location>
</feature>
<reference evidence="8" key="1">
    <citation type="submission" date="2016-04" db="EMBL/GenBank/DDBJ databases">
        <authorList>
            <person name="Evans L.H."/>
            <person name="Alamgir A."/>
            <person name="Owens N."/>
            <person name="Weber N.D."/>
            <person name="Virtaneva K."/>
            <person name="Barbian K."/>
            <person name="Babar A."/>
            <person name="Rosenke K."/>
        </authorList>
    </citation>
    <scope>NUCLEOTIDE SEQUENCE [LARGE SCALE GENOMIC DNA]</scope>
    <source>
        <strain evidence="8">CBS 101.48</strain>
    </source>
</reference>
<protein>
    <recommendedName>
        <fullName evidence="7">VTC domain-containing protein</fullName>
    </recommendedName>
</protein>
<feature type="compositionally biased region" description="Polar residues" evidence="5">
    <location>
        <begin position="489"/>
        <end position="505"/>
    </location>
</feature>
<feature type="domain" description="VTC" evidence="7">
    <location>
        <begin position="659"/>
        <end position="823"/>
    </location>
</feature>
<feature type="region of interest" description="Disordered" evidence="5">
    <location>
        <begin position="320"/>
        <end position="347"/>
    </location>
</feature>
<dbReference type="OrthoDB" id="2290606at2759"/>
<evidence type="ECO:0000256" key="2">
    <source>
        <dbReference type="ARBA" id="ARBA00022692"/>
    </source>
</evidence>
<feature type="compositionally biased region" description="Low complexity" evidence="5">
    <location>
        <begin position="543"/>
        <end position="556"/>
    </location>
</feature>
<evidence type="ECO:0000256" key="1">
    <source>
        <dbReference type="ARBA" id="ARBA00004127"/>
    </source>
</evidence>
<keyword evidence="3 6" id="KW-1133">Transmembrane helix</keyword>
<feature type="region of interest" description="Disordered" evidence="5">
    <location>
        <begin position="480"/>
        <end position="519"/>
    </location>
</feature>
<dbReference type="GO" id="GO:0006799">
    <property type="term" value="P:polyphosphate biosynthetic process"/>
    <property type="evidence" value="ECO:0007669"/>
    <property type="project" value="UniProtKB-ARBA"/>
</dbReference>
<evidence type="ECO:0000256" key="3">
    <source>
        <dbReference type="ARBA" id="ARBA00022989"/>
    </source>
</evidence>
<feature type="compositionally biased region" description="Low complexity" evidence="5">
    <location>
        <begin position="965"/>
        <end position="974"/>
    </location>
</feature>
<dbReference type="EMBL" id="LT554468">
    <property type="protein sequence ID" value="SAM05539.1"/>
    <property type="molecule type" value="Genomic_DNA"/>
</dbReference>
<feature type="compositionally biased region" description="Low complexity" evidence="5">
    <location>
        <begin position="943"/>
        <end position="952"/>
    </location>
</feature>
<feature type="compositionally biased region" description="Polar residues" evidence="5">
    <location>
        <begin position="863"/>
        <end position="905"/>
    </location>
</feature>
<feature type="region of interest" description="Disordered" evidence="5">
    <location>
        <begin position="248"/>
        <end position="306"/>
    </location>
</feature>
<feature type="region of interest" description="Disordered" evidence="5">
    <location>
        <begin position="543"/>
        <end position="597"/>
    </location>
</feature>
<dbReference type="InParanoid" id="A0A163MJA8"/>
<dbReference type="PANTHER" id="PTHR46140:SF1">
    <property type="entry name" value="VACUOLAR TRANSPORTER CHAPERONE COMPLEX SUBUNIT 4-RELATED"/>
    <property type="match status" value="1"/>
</dbReference>
<dbReference type="InterPro" id="IPR051572">
    <property type="entry name" value="VTC_Complex_Subunit"/>
</dbReference>
<organism evidence="8">
    <name type="scientific">Absidia glauca</name>
    <name type="common">Pin mould</name>
    <dbReference type="NCBI Taxonomy" id="4829"/>
    <lineage>
        <taxon>Eukaryota</taxon>
        <taxon>Fungi</taxon>
        <taxon>Fungi incertae sedis</taxon>
        <taxon>Mucoromycota</taxon>
        <taxon>Mucoromycotina</taxon>
        <taxon>Mucoromycetes</taxon>
        <taxon>Mucorales</taxon>
        <taxon>Cunninghamellaceae</taxon>
        <taxon>Absidia</taxon>
    </lineage>
</organism>
<dbReference type="InterPro" id="IPR018966">
    <property type="entry name" value="VTC_domain"/>
</dbReference>
<evidence type="ECO:0000313" key="8">
    <source>
        <dbReference type="EMBL" id="SAM05539.1"/>
    </source>
</evidence>
<keyword evidence="4 6" id="KW-0472">Membrane</keyword>
<feature type="compositionally biased region" description="Basic residues" evidence="5">
    <location>
        <begin position="560"/>
        <end position="580"/>
    </location>
</feature>
<feature type="region of interest" description="Disordered" evidence="5">
    <location>
        <begin position="943"/>
        <end position="974"/>
    </location>
</feature>
<keyword evidence="9" id="KW-1185">Reference proteome</keyword>
<evidence type="ECO:0000256" key="6">
    <source>
        <dbReference type="SAM" id="Phobius"/>
    </source>
</evidence>
<dbReference type="Gene3D" id="3.20.100.30">
    <property type="entry name" value="VTC, catalytic tunnel domain"/>
    <property type="match status" value="1"/>
</dbReference>
<proteinExistence type="predicted"/>
<feature type="transmembrane region" description="Helical" evidence="6">
    <location>
        <begin position="1113"/>
        <end position="1134"/>
    </location>
</feature>
<dbReference type="PANTHER" id="PTHR46140">
    <property type="entry name" value="VACUOLAR TRANSPORTER CHAPERONE 1-RELATED"/>
    <property type="match status" value="1"/>
</dbReference>
<dbReference type="GO" id="GO:0012505">
    <property type="term" value="C:endomembrane system"/>
    <property type="evidence" value="ECO:0007669"/>
    <property type="project" value="UniProtKB-SubCell"/>
</dbReference>
<gene>
    <name evidence="8" type="primary">ABSGL_11414.1 scaffold 12295</name>
</gene>
<name>A0A163MJA8_ABSGL</name>
<sequence length="1137" mass="127687">MAMPPLREHSRRPPSFDTLFNRLPSLLLTQTSDLHLVQLSDLISIYNQAPSDNLDGLKQEIYGLRGSAWRFFYLDYDNLIKSSHLLLDCQHEPTQLSCFYKSFVFELNKVRDFCSVKGGEIDRRLAFMKNGTPNRKGMAHFIDMHDAMDELTYDIHDLWHFIKLNYRAFLGIVHFLDVTLGNLGQEQIQHNGQTEINILLQRLYRLLAPDQFLDWNLYLNWCLDLGRLYQDQLGASAAATIGNYNSTYDDNNGSSPPSPPHTLIVPRMTRDSSNASTGSLPPSTAPPSPTSTTPSHDLPTTDDIDTGALDTLSREQIYRHNNGDMPRGAYDGFSLSSPSSRSSSPTDWLDNMASASLASDANKDVSPTIAVQDSVLKFWIHPDNLLEVTMYLAKYMDVMHPGQISFSSCPTSTFEIDSPEHQACYHDDSGRSQLSINNTTHANAPLSDHHHSLRYWQSITTLYLDIPDMENYTSRIKGTATIGGDSDNDPSNQQTTVSTLRLRQYNNTSDSKKDTDDNKSTTHFYALEKKIYTIDTFSSATTTLTGSRTSTRSSSDSSKKLGKKPYRHHHHRHQQLRHQRSTSSTTSTTSTLSSAPSIINSDQYKGYYGNHCLHHPSSSSLGAITKPTISSIRGRIWLKSKRCQPWLKHQWSLKNILVKSSLHHYKMDGKPHPNKKLIEQQILDMETDLHGQQLVPVLRTSFNRIGFKWTGDHTNIGVDHDQQQRDLTITIDTDITMVRSDEDGDQLVGKDPLQQQEYLCATQSSNDVSRFPFAVLQVKLPHDFGTFGDVKPSSLPWLNQLLSCPLLEAVPDFSLYLHGVSTLLSDKVDIRPEWLDKMELDLRQVEHQGYLSGPRRVYRLQQQRHYSNRSSRQEESTISDQNTPWSFITSSEPTTSSVQGSQSPNRALEPTDGSARPSLHPLEDNITPTINYFTCITTTKAPTAATATPTPTLRTENNSTHRKPSIILSPAPLSSNSIADEHTPLLPSPIASMKSGTSSFSSTQCRCSSTNQPGSSTYRGCDHCAYRQQSILSPSSSFYPSIHATPPSPHHRTLSWIQPHLAAALEWFGSKTRGKQQQQCHDYVTITIPDDTWTADPADRRWEEALVVAKRPIPLTLLCGVGSFVVAYILYLLVSFL</sequence>
<evidence type="ECO:0000256" key="5">
    <source>
        <dbReference type="SAM" id="MobiDB-lite"/>
    </source>
</evidence>
<feature type="compositionally biased region" description="Low complexity" evidence="5">
    <location>
        <begin position="334"/>
        <end position="345"/>
    </location>
</feature>
<dbReference type="Proteomes" id="UP000078561">
    <property type="component" value="Unassembled WGS sequence"/>
</dbReference>
<evidence type="ECO:0000256" key="4">
    <source>
        <dbReference type="ARBA" id="ARBA00023136"/>
    </source>
</evidence>